<dbReference type="PANTHER" id="PTHR37015">
    <property type="entry name" value="REVERSE TRANSCRIPTASE DOMAIN-CONTAINING PROTEIN"/>
    <property type="match status" value="1"/>
</dbReference>
<protein>
    <submittedName>
        <fullName evidence="1">Uncharacterized protein</fullName>
    </submittedName>
</protein>
<dbReference type="OrthoDB" id="74545at2759"/>
<evidence type="ECO:0000313" key="1">
    <source>
        <dbReference type="EMBL" id="KAF2830634.1"/>
    </source>
</evidence>
<accession>A0A6A7ACN5</accession>
<dbReference type="AlphaFoldDB" id="A0A6A7ACN5"/>
<gene>
    <name evidence="1" type="ORF">CC86DRAFT_367355</name>
</gene>
<keyword evidence="2" id="KW-1185">Reference proteome</keyword>
<name>A0A6A7ACN5_9PLEO</name>
<reference evidence="1" key="1">
    <citation type="journal article" date="2020" name="Stud. Mycol.">
        <title>101 Dothideomycetes genomes: a test case for predicting lifestyles and emergence of pathogens.</title>
        <authorList>
            <person name="Haridas S."/>
            <person name="Albert R."/>
            <person name="Binder M."/>
            <person name="Bloem J."/>
            <person name="Labutti K."/>
            <person name="Salamov A."/>
            <person name="Andreopoulos B."/>
            <person name="Baker S."/>
            <person name="Barry K."/>
            <person name="Bills G."/>
            <person name="Bluhm B."/>
            <person name="Cannon C."/>
            <person name="Castanera R."/>
            <person name="Culley D."/>
            <person name="Daum C."/>
            <person name="Ezra D."/>
            <person name="Gonzalez J."/>
            <person name="Henrissat B."/>
            <person name="Kuo A."/>
            <person name="Liang C."/>
            <person name="Lipzen A."/>
            <person name="Lutzoni F."/>
            <person name="Magnuson J."/>
            <person name="Mondo S."/>
            <person name="Nolan M."/>
            <person name="Ohm R."/>
            <person name="Pangilinan J."/>
            <person name="Park H.-J."/>
            <person name="Ramirez L."/>
            <person name="Alfaro M."/>
            <person name="Sun H."/>
            <person name="Tritt A."/>
            <person name="Yoshinaga Y."/>
            <person name="Zwiers L.-H."/>
            <person name="Turgeon B."/>
            <person name="Goodwin S."/>
            <person name="Spatafora J."/>
            <person name="Crous P."/>
            <person name="Grigoriev I."/>
        </authorList>
    </citation>
    <scope>NUCLEOTIDE SEQUENCE</scope>
    <source>
        <strain evidence="1">CBS 113818</strain>
    </source>
</reference>
<organism evidence="1 2">
    <name type="scientific">Ophiobolus disseminans</name>
    <dbReference type="NCBI Taxonomy" id="1469910"/>
    <lineage>
        <taxon>Eukaryota</taxon>
        <taxon>Fungi</taxon>
        <taxon>Dikarya</taxon>
        <taxon>Ascomycota</taxon>
        <taxon>Pezizomycotina</taxon>
        <taxon>Dothideomycetes</taxon>
        <taxon>Pleosporomycetidae</taxon>
        <taxon>Pleosporales</taxon>
        <taxon>Pleosporineae</taxon>
        <taxon>Phaeosphaeriaceae</taxon>
        <taxon>Ophiobolus</taxon>
    </lineage>
</organism>
<dbReference type="Proteomes" id="UP000799424">
    <property type="component" value="Unassembled WGS sequence"/>
</dbReference>
<sequence length="942" mass="106720">MDKIPPLTISPVLREAAELKVEELNRAKDAFKRRYHLDARRSTEPNTIARVKSLIENVSKLNPDKVDEDDLAIMRRYVDQATDDQSVSDSKLLKFEELICSKLRKHLNRMDISTLHIKLMEEVMNANGPRDDLTAKLAGVDLEDDFEVVETGLDEVLEKFEKETFTADEVDVVAIEDYLSSLFADQKDKQDLNDIRVALREYSEDGEADGVDIDQDFLMWCIVDLLKSDSIDNDGKKTLQGYLQSPIALRELVSMINMKSIRNWEYKDADKGLAVKAQQNPEGQHCIVVEENIIDMLFLHSMGYTWAMRLKNSLSDFARRCNCFNTEELSMEEANKREYFLGRNPSKPVPAAVTPSICTVCHPYYPPAPMPPPPPMPMPMSIPMNIGPPPPPIIVIGKKKKSTFRPWMSAVPPPPSRGSLASTRNNFYKKDFFMSRLPTEDGCTPNVAQSEEVQANLMKTLAAESKLREAFDGLVYAGSAKLESLASSLPHKTVLTVLKFLGVPEMSLDFFERFLCTKLNIGPAVRGAADRVLPRARGVPEGHALELFFTEAVMFFLEVVVRQKTGSFLYRLKNDCYFVGTYDQHEEYEAQVAEFADVLGLEASFKQTQAIGFLDFTRPVTTIDDSKVEAYARRVKKQLSSCNTILDWVRVWNNTIGTYAAHLFGPLADIFGAPHLNAVRSAYKRIFEIVLDGRDLTNHVKNLLVARSMCPFPEMSSLEAFIYLPQPYGGLGVKNPFITLKLAHELREKPDELITKYIEAEDAYYMRAAENWALLPADAHARKIEAIYQNNEERITASLGAARELGIFMTKDELTEHRERASYPVLPIPPPPPSVYTFTQAPSLTNLYTELLNEPNDDILCSDKVDDEVRHLSGKGDMRSWNKLSGEDKWVLQLYGDECFERYGGLEMWVREYVPQEVLKAVRGAEWDDNDNDDESSYMSEC</sequence>
<evidence type="ECO:0000313" key="2">
    <source>
        <dbReference type="Proteomes" id="UP000799424"/>
    </source>
</evidence>
<dbReference type="EMBL" id="MU006219">
    <property type="protein sequence ID" value="KAF2830634.1"/>
    <property type="molecule type" value="Genomic_DNA"/>
</dbReference>
<dbReference type="PANTHER" id="PTHR37015:SF2">
    <property type="entry name" value="REVERSE TRANSCRIPTASE DOMAIN-CONTAINING PROTEIN"/>
    <property type="match status" value="1"/>
</dbReference>
<proteinExistence type="predicted"/>